<organism evidence="2 3">
    <name type="scientific">Salvia divinorum</name>
    <name type="common">Maria pastora</name>
    <name type="synonym">Diviner's sage</name>
    <dbReference type="NCBI Taxonomy" id="28513"/>
    <lineage>
        <taxon>Eukaryota</taxon>
        <taxon>Viridiplantae</taxon>
        <taxon>Streptophyta</taxon>
        <taxon>Embryophyta</taxon>
        <taxon>Tracheophyta</taxon>
        <taxon>Spermatophyta</taxon>
        <taxon>Magnoliopsida</taxon>
        <taxon>eudicotyledons</taxon>
        <taxon>Gunneridae</taxon>
        <taxon>Pentapetalae</taxon>
        <taxon>asterids</taxon>
        <taxon>lamiids</taxon>
        <taxon>Lamiales</taxon>
        <taxon>Lamiaceae</taxon>
        <taxon>Nepetoideae</taxon>
        <taxon>Mentheae</taxon>
        <taxon>Salviinae</taxon>
        <taxon>Salvia</taxon>
        <taxon>Salvia subgen. Calosphace</taxon>
    </lineage>
</organism>
<evidence type="ECO:0000313" key="2">
    <source>
        <dbReference type="EMBL" id="KAL1563945.1"/>
    </source>
</evidence>
<comment type="caution">
    <text evidence="2">The sequence shown here is derived from an EMBL/GenBank/DDBJ whole genome shotgun (WGS) entry which is preliminary data.</text>
</comment>
<sequence length="129" mass="15021">MVAHFETLWRDLNGFHETEYGAIRKLVLQMPESWKEWMKEMASRFTWHDPQENAMFGDLPDFLKVLYYTLVDFPDELPSSANDEEDEVEIEDKQMIEPAPVVGNEDEARVGMVPGFEGNYAMVKDDDLN</sequence>
<reference evidence="2 3" key="1">
    <citation type="submission" date="2024-06" db="EMBL/GenBank/DDBJ databases">
        <title>A chromosome level genome sequence of Diviner's sage (Salvia divinorum).</title>
        <authorList>
            <person name="Ford S.A."/>
            <person name="Ro D.-K."/>
            <person name="Ness R.W."/>
            <person name="Phillips M.A."/>
        </authorList>
    </citation>
    <scope>NUCLEOTIDE SEQUENCE [LARGE SCALE GENOMIC DNA]</scope>
    <source>
        <strain evidence="2">SAF-2024a</strain>
        <tissue evidence="2">Leaf</tissue>
    </source>
</reference>
<dbReference type="AlphaFoldDB" id="A0ABD1I6H7"/>
<keyword evidence="3" id="KW-1185">Reference proteome</keyword>
<feature type="region of interest" description="Disordered" evidence="1">
    <location>
        <begin position="77"/>
        <end position="104"/>
    </location>
</feature>
<name>A0ABD1I6H7_SALDI</name>
<dbReference type="Proteomes" id="UP001567538">
    <property type="component" value="Unassembled WGS sequence"/>
</dbReference>
<protein>
    <submittedName>
        <fullName evidence="2">Uncharacterized protein</fullName>
    </submittedName>
</protein>
<evidence type="ECO:0000313" key="3">
    <source>
        <dbReference type="Proteomes" id="UP001567538"/>
    </source>
</evidence>
<evidence type="ECO:0000256" key="1">
    <source>
        <dbReference type="SAM" id="MobiDB-lite"/>
    </source>
</evidence>
<dbReference type="EMBL" id="JBEAFC010000003">
    <property type="protein sequence ID" value="KAL1563945.1"/>
    <property type="molecule type" value="Genomic_DNA"/>
</dbReference>
<proteinExistence type="predicted"/>
<gene>
    <name evidence="2" type="ORF">AAHA92_06362</name>
</gene>
<accession>A0ABD1I6H7</accession>